<keyword evidence="5 7" id="KW-1133">Transmembrane helix</keyword>
<evidence type="ECO:0000256" key="6">
    <source>
        <dbReference type="ARBA" id="ARBA00023136"/>
    </source>
</evidence>
<keyword evidence="10" id="KW-1185">Reference proteome</keyword>
<dbReference type="Gene3D" id="1.10.3720.10">
    <property type="entry name" value="MetI-like"/>
    <property type="match status" value="1"/>
</dbReference>
<evidence type="ECO:0000256" key="1">
    <source>
        <dbReference type="ARBA" id="ARBA00004651"/>
    </source>
</evidence>
<keyword evidence="2 7" id="KW-0813">Transport</keyword>
<keyword evidence="3" id="KW-1003">Cell membrane</keyword>
<evidence type="ECO:0000256" key="7">
    <source>
        <dbReference type="RuleBase" id="RU363032"/>
    </source>
</evidence>
<feature type="transmembrane region" description="Helical" evidence="7">
    <location>
        <begin position="249"/>
        <end position="269"/>
    </location>
</feature>
<organism evidence="9 10">
    <name type="scientific">Natranaerovirga hydrolytica</name>
    <dbReference type="NCBI Taxonomy" id="680378"/>
    <lineage>
        <taxon>Bacteria</taxon>
        <taxon>Bacillati</taxon>
        <taxon>Bacillota</taxon>
        <taxon>Clostridia</taxon>
        <taxon>Lachnospirales</taxon>
        <taxon>Natranaerovirgaceae</taxon>
        <taxon>Natranaerovirga</taxon>
    </lineage>
</organism>
<evidence type="ECO:0000256" key="4">
    <source>
        <dbReference type="ARBA" id="ARBA00022692"/>
    </source>
</evidence>
<dbReference type="GO" id="GO:0005886">
    <property type="term" value="C:plasma membrane"/>
    <property type="evidence" value="ECO:0007669"/>
    <property type="project" value="UniProtKB-SubCell"/>
</dbReference>
<comment type="similarity">
    <text evidence="7">Belongs to the binding-protein-dependent transport system permease family.</text>
</comment>
<reference evidence="9 10" key="1">
    <citation type="submission" date="2019-03" db="EMBL/GenBank/DDBJ databases">
        <title>Genomic Encyclopedia of Type Strains, Phase IV (KMG-IV): sequencing the most valuable type-strain genomes for metagenomic binning, comparative biology and taxonomic classification.</title>
        <authorList>
            <person name="Goeker M."/>
        </authorList>
    </citation>
    <scope>NUCLEOTIDE SEQUENCE [LARGE SCALE GENOMIC DNA]</scope>
    <source>
        <strain evidence="9 10">DSM 24176</strain>
    </source>
</reference>
<gene>
    <name evidence="9" type="ORF">EDC19_2714</name>
</gene>
<evidence type="ECO:0000256" key="3">
    <source>
        <dbReference type="ARBA" id="ARBA00022475"/>
    </source>
</evidence>
<keyword evidence="6 7" id="KW-0472">Membrane</keyword>
<evidence type="ECO:0000313" key="9">
    <source>
        <dbReference type="EMBL" id="TCK87872.1"/>
    </source>
</evidence>
<dbReference type="Proteomes" id="UP000294545">
    <property type="component" value="Unassembled WGS sequence"/>
</dbReference>
<dbReference type="GO" id="GO:0055085">
    <property type="term" value="P:transmembrane transport"/>
    <property type="evidence" value="ECO:0007669"/>
    <property type="project" value="InterPro"/>
</dbReference>
<evidence type="ECO:0000256" key="2">
    <source>
        <dbReference type="ARBA" id="ARBA00022448"/>
    </source>
</evidence>
<sequence length="280" mass="31302">MMKAIIKNSFKNMSIVGKMSLLIIIMIILMGLFSNKIAKFPYNVPSGQVLLPPSHNHWLGTDDLGIDIWAQITYGARLSMIVGFTTAILASIGGSIMGILAGYYGGKIEKVFLRIGDIMMVVPELPMMIVLGAYLGGNIKTIILVISIFSWIHPARIARSKIISIKKEKYIIASKSYGASFFYLLNKHFKLEITPILMISMIRVMKKAILAEAGLAFLGLGNPVSKSWGMIINRAINFSGIYYTNFWKWWLVFPVAFLMILITSFAFLGKELEKSYNIKV</sequence>
<feature type="transmembrane region" description="Helical" evidence="7">
    <location>
        <begin position="208"/>
        <end position="229"/>
    </location>
</feature>
<dbReference type="AlphaFoldDB" id="A0A4R1M8Z6"/>
<feature type="transmembrane region" description="Helical" evidence="7">
    <location>
        <begin position="81"/>
        <end position="104"/>
    </location>
</feature>
<dbReference type="InterPro" id="IPR000515">
    <property type="entry name" value="MetI-like"/>
</dbReference>
<protein>
    <submittedName>
        <fullName evidence="9">Peptide/nickel transport system permease protein</fullName>
    </submittedName>
</protein>
<evidence type="ECO:0000256" key="5">
    <source>
        <dbReference type="ARBA" id="ARBA00022989"/>
    </source>
</evidence>
<dbReference type="PANTHER" id="PTHR43386:SF1">
    <property type="entry name" value="D,D-DIPEPTIDE TRANSPORT SYSTEM PERMEASE PROTEIN DDPC-RELATED"/>
    <property type="match status" value="1"/>
</dbReference>
<dbReference type="InterPro" id="IPR035906">
    <property type="entry name" value="MetI-like_sf"/>
</dbReference>
<evidence type="ECO:0000313" key="10">
    <source>
        <dbReference type="Proteomes" id="UP000294545"/>
    </source>
</evidence>
<dbReference type="InterPro" id="IPR050366">
    <property type="entry name" value="BP-dependent_transpt_permease"/>
</dbReference>
<comment type="caution">
    <text evidence="9">The sequence shown here is derived from an EMBL/GenBank/DDBJ whole genome shotgun (WGS) entry which is preliminary data.</text>
</comment>
<feature type="domain" description="ABC transmembrane type-1" evidence="8">
    <location>
        <begin position="76"/>
        <end position="270"/>
    </location>
</feature>
<accession>A0A4R1M8Z6</accession>
<comment type="subcellular location">
    <subcellularLocation>
        <location evidence="1 7">Cell membrane</location>
        <topology evidence="1 7">Multi-pass membrane protein</topology>
    </subcellularLocation>
</comment>
<feature type="transmembrane region" description="Helical" evidence="7">
    <location>
        <begin position="12"/>
        <end position="33"/>
    </location>
</feature>
<proteinExistence type="inferred from homology"/>
<dbReference type="Pfam" id="PF00528">
    <property type="entry name" value="BPD_transp_1"/>
    <property type="match status" value="1"/>
</dbReference>
<dbReference type="PANTHER" id="PTHR43386">
    <property type="entry name" value="OLIGOPEPTIDE TRANSPORT SYSTEM PERMEASE PROTEIN APPC"/>
    <property type="match status" value="1"/>
</dbReference>
<evidence type="ECO:0000259" key="8">
    <source>
        <dbReference type="PROSITE" id="PS50928"/>
    </source>
</evidence>
<dbReference type="EMBL" id="SMGQ01000018">
    <property type="protein sequence ID" value="TCK87872.1"/>
    <property type="molecule type" value="Genomic_DNA"/>
</dbReference>
<dbReference type="PROSITE" id="PS50928">
    <property type="entry name" value="ABC_TM1"/>
    <property type="match status" value="1"/>
</dbReference>
<keyword evidence="4 7" id="KW-0812">Transmembrane</keyword>
<dbReference type="SUPFAM" id="SSF161098">
    <property type="entry name" value="MetI-like"/>
    <property type="match status" value="1"/>
</dbReference>
<name>A0A4R1M8Z6_9FIRM</name>